<accession>A0A916XMS0</accession>
<dbReference type="AlphaFoldDB" id="A0A916XMS0"/>
<evidence type="ECO:0008006" key="3">
    <source>
        <dbReference type="Google" id="ProtNLM"/>
    </source>
</evidence>
<comment type="caution">
    <text evidence="1">The sequence shown here is derived from an EMBL/GenBank/DDBJ whole genome shotgun (WGS) entry which is preliminary data.</text>
</comment>
<evidence type="ECO:0000313" key="2">
    <source>
        <dbReference type="Proteomes" id="UP000637002"/>
    </source>
</evidence>
<reference evidence="1" key="2">
    <citation type="submission" date="2020-09" db="EMBL/GenBank/DDBJ databases">
        <authorList>
            <person name="Sun Q."/>
            <person name="Zhou Y."/>
        </authorList>
    </citation>
    <scope>NUCLEOTIDE SEQUENCE</scope>
    <source>
        <strain evidence="1">CGMCC 1.12919</strain>
    </source>
</reference>
<gene>
    <name evidence="1" type="ORF">GCM10010994_46530</name>
</gene>
<proteinExistence type="predicted"/>
<reference evidence="1" key="1">
    <citation type="journal article" date="2014" name="Int. J. Syst. Evol. Microbiol.">
        <title>Complete genome sequence of Corynebacterium casei LMG S-19264T (=DSM 44701T), isolated from a smear-ripened cheese.</title>
        <authorList>
            <consortium name="US DOE Joint Genome Institute (JGI-PGF)"/>
            <person name="Walter F."/>
            <person name="Albersmeier A."/>
            <person name="Kalinowski J."/>
            <person name="Ruckert C."/>
        </authorList>
    </citation>
    <scope>NUCLEOTIDE SEQUENCE</scope>
    <source>
        <strain evidence="1">CGMCC 1.12919</strain>
    </source>
</reference>
<dbReference type="EMBL" id="BMGG01000009">
    <property type="protein sequence ID" value="GGC83338.1"/>
    <property type="molecule type" value="Genomic_DNA"/>
</dbReference>
<dbReference type="Proteomes" id="UP000637002">
    <property type="component" value="Unassembled WGS sequence"/>
</dbReference>
<evidence type="ECO:0000313" key="1">
    <source>
        <dbReference type="EMBL" id="GGC83338.1"/>
    </source>
</evidence>
<keyword evidence="2" id="KW-1185">Reference proteome</keyword>
<name>A0A916XMS0_9HYPH</name>
<organism evidence="1 2">
    <name type="scientific">Chelatococcus reniformis</name>
    <dbReference type="NCBI Taxonomy" id="1494448"/>
    <lineage>
        <taxon>Bacteria</taxon>
        <taxon>Pseudomonadati</taxon>
        <taxon>Pseudomonadota</taxon>
        <taxon>Alphaproteobacteria</taxon>
        <taxon>Hyphomicrobiales</taxon>
        <taxon>Chelatococcaceae</taxon>
        <taxon>Chelatococcus</taxon>
    </lineage>
</organism>
<protein>
    <recommendedName>
        <fullName evidence="3">Lipoprotein</fullName>
    </recommendedName>
</protein>
<dbReference type="RefSeq" id="WP_188611573.1">
    <property type="nucleotide sequence ID" value="NZ_BMGG01000009.1"/>
</dbReference>
<sequence length="72" mass="7995">MKRIALVIAALTLVTACQTQQQKADQLAAICSDPANREPDPDSIYYAECLDVVPRSNNQLEQDWYQTAPEGN</sequence>
<dbReference type="PROSITE" id="PS51257">
    <property type="entry name" value="PROKAR_LIPOPROTEIN"/>
    <property type="match status" value="1"/>
</dbReference>